<comment type="similarity">
    <text evidence="3">Belongs to the Nudix hydrolase family.</text>
</comment>
<dbReference type="Gene3D" id="3.90.79.10">
    <property type="entry name" value="Nucleoside Triphosphate Pyrophosphohydrolase"/>
    <property type="match status" value="1"/>
</dbReference>
<dbReference type="Proteomes" id="UP000030780">
    <property type="component" value="Unassembled WGS sequence"/>
</dbReference>
<dbReference type="PANTHER" id="PTHR43046">
    <property type="entry name" value="GDP-MANNOSE MANNOSYL HYDROLASE"/>
    <property type="match status" value="1"/>
</dbReference>
<evidence type="ECO:0000259" key="4">
    <source>
        <dbReference type="PROSITE" id="PS51462"/>
    </source>
</evidence>
<dbReference type="PRINTS" id="PR00502">
    <property type="entry name" value="NUDIXFAMILY"/>
</dbReference>
<dbReference type="VEuPathDB" id="AmoebaDB:KM1_095710"/>
<gene>
    <name evidence="5" type="ORF">KM1_095710</name>
</gene>
<comment type="cofactor">
    <cofactor evidence="1">
        <name>Mg(2+)</name>
        <dbReference type="ChEBI" id="CHEBI:18420"/>
    </cofactor>
</comment>
<evidence type="ECO:0000256" key="2">
    <source>
        <dbReference type="ARBA" id="ARBA00022801"/>
    </source>
</evidence>
<dbReference type="CDD" id="cd04681">
    <property type="entry name" value="NUDIX_Hydrolase"/>
    <property type="match status" value="1"/>
</dbReference>
<dbReference type="InterPro" id="IPR015797">
    <property type="entry name" value="NUDIX_hydrolase-like_dom_sf"/>
</dbReference>
<proteinExistence type="inferred from homology"/>
<dbReference type="AlphaFoldDB" id="M7WEW9"/>
<evidence type="ECO:0000256" key="3">
    <source>
        <dbReference type="RuleBase" id="RU003476"/>
    </source>
</evidence>
<dbReference type="OrthoDB" id="447842at2759"/>
<dbReference type="EMBL" id="KB637450">
    <property type="protein sequence ID" value="EMS16335.1"/>
    <property type="molecule type" value="Genomic_DNA"/>
</dbReference>
<dbReference type="SUPFAM" id="SSF55811">
    <property type="entry name" value="Nudix"/>
    <property type="match status" value="1"/>
</dbReference>
<dbReference type="PANTHER" id="PTHR43046:SF14">
    <property type="entry name" value="MUTT_NUDIX FAMILY PROTEIN"/>
    <property type="match status" value="1"/>
</dbReference>
<accession>M7WEW9</accession>
<dbReference type="InterPro" id="IPR020084">
    <property type="entry name" value="NUDIX_hydrolase_CS"/>
</dbReference>
<dbReference type="InterPro" id="IPR000086">
    <property type="entry name" value="NUDIX_hydrolase_dom"/>
</dbReference>
<protein>
    <submittedName>
        <fullName evidence="5">MutT/nudix family protein</fullName>
    </submittedName>
</protein>
<dbReference type="Pfam" id="PF00293">
    <property type="entry name" value="NUDIX"/>
    <property type="match status" value="1"/>
</dbReference>
<evidence type="ECO:0000313" key="5">
    <source>
        <dbReference type="EMBL" id="EMS16335.1"/>
    </source>
</evidence>
<dbReference type="PROSITE" id="PS00893">
    <property type="entry name" value="NUDIX_BOX"/>
    <property type="match status" value="1"/>
</dbReference>
<sequence length="190" mass="21175">MLKEFSSILPCSAETNHIPELTLLSIAPNVETTFLVETFKSKKCSLCGFHYFYNPAAAVGVFILNECGELLVGKRAFEPAKNTLDLPGGFVDFGENAETAAIREIEEETGLQLEVKQLKYLFSLPNEYIFSGFKVSTMDIFFKCTVSNSLVKGKDDISELKWVDIKSLDPSLFGLQSISQAVEMFIKSFQ</sequence>
<reference evidence="5 6" key="1">
    <citation type="submission" date="2013-01" db="EMBL/GenBank/DDBJ databases">
        <authorList>
            <person name="Inman J."/>
            <person name="Zafar N."/>
            <person name="Lorenzi H."/>
            <person name="Caler E."/>
        </authorList>
    </citation>
    <scope>NUCLEOTIDE SEQUENCE [LARGE SCALE GENOMIC DNA]</scope>
    <source>
        <strain evidence="5 6">HM-3:IMSS</strain>
    </source>
</reference>
<dbReference type="PROSITE" id="PS51462">
    <property type="entry name" value="NUDIX"/>
    <property type="match status" value="1"/>
</dbReference>
<evidence type="ECO:0000256" key="1">
    <source>
        <dbReference type="ARBA" id="ARBA00001946"/>
    </source>
</evidence>
<feature type="domain" description="Nudix hydrolase" evidence="4">
    <location>
        <begin position="54"/>
        <end position="188"/>
    </location>
</feature>
<name>M7WEW9_ENTHI</name>
<dbReference type="InterPro" id="IPR020476">
    <property type="entry name" value="Nudix_hydrolase"/>
</dbReference>
<organism evidence="5 6">
    <name type="scientific">Entamoeba histolytica HM-3:IMSS</name>
    <dbReference type="NCBI Taxonomy" id="885315"/>
    <lineage>
        <taxon>Eukaryota</taxon>
        <taxon>Amoebozoa</taxon>
        <taxon>Evosea</taxon>
        <taxon>Archamoebae</taxon>
        <taxon>Mastigamoebida</taxon>
        <taxon>Entamoebidae</taxon>
        <taxon>Entamoeba</taxon>
    </lineage>
</organism>
<evidence type="ECO:0000313" key="6">
    <source>
        <dbReference type="Proteomes" id="UP000030780"/>
    </source>
</evidence>
<keyword evidence="2 3" id="KW-0378">Hydrolase</keyword>
<dbReference type="GO" id="GO:0016787">
    <property type="term" value="F:hydrolase activity"/>
    <property type="evidence" value="ECO:0007669"/>
    <property type="project" value="UniProtKB-KW"/>
</dbReference>